<organism evidence="1 2">
    <name type="scientific">Trypanosoma vivax (strain Y486)</name>
    <dbReference type="NCBI Taxonomy" id="1055687"/>
    <lineage>
        <taxon>Eukaryota</taxon>
        <taxon>Discoba</taxon>
        <taxon>Euglenozoa</taxon>
        <taxon>Kinetoplastea</taxon>
        <taxon>Metakinetoplastina</taxon>
        <taxon>Trypanosomatida</taxon>
        <taxon>Trypanosomatidae</taxon>
        <taxon>Trypanosoma</taxon>
        <taxon>Duttonella</taxon>
    </lineage>
</organism>
<keyword evidence="2" id="KW-1185">Reference proteome</keyword>
<sequence>MAHVLSNTSRALNVSRGFMDGTGRDFFNAFEAIKDFPDKYVYDHSNQNDDKMSKRTSEVLEFFRNISKLYTDCKNESGLNVTVESLEREVMVKVDNVSQSLSKWKDKQVAEWKDAQKKVPTWLENMRNYTEISSGSKIKNIWQYDVTIWDIIKKDCNRVHENNYSDTPVREKIIDSSRLNLLRHLNDIANNATTNSSILENGCDTMYEHFRGYTSIINKQDAEKKRLLNDLCEKMEKQSKTMKNCTVNRTSLRWLEHRFNETVREMVERMNNSLTQLIDVEKEVLTKVGAMVVSKRDAICNDSKRLSSMNITLSGFESKRRSAVSSIYDLNASIAKAQSEAAKALGSSLASMGNISLIEMVADDSHTEISRAYHVRAEVERRMRQVSEIKMTAQCAFNEANDMYGKLDKKRA</sequence>
<dbReference type="AlphaFoldDB" id="F9WT72"/>
<proteinExistence type="predicted"/>
<reference evidence="1 2" key="1">
    <citation type="journal article" date="2012" name="Proc. Natl. Acad. Sci. U.S.A.">
        <title>Antigenic diversity is generated by distinct evolutionary mechanisms in African trypanosome species.</title>
        <authorList>
            <person name="Jackson A.P."/>
            <person name="Berry A."/>
            <person name="Aslett M."/>
            <person name="Allison H.C."/>
            <person name="Burton P."/>
            <person name="Vavrova-Anderson J."/>
            <person name="Brown R."/>
            <person name="Browne H."/>
            <person name="Corton N."/>
            <person name="Hauser H."/>
            <person name="Gamble J."/>
            <person name="Gilderthorp R."/>
            <person name="Marcello L."/>
            <person name="McQuillan J."/>
            <person name="Otto T.D."/>
            <person name="Quail M.A."/>
            <person name="Sanders M.J."/>
            <person name="van Tonder A."/>
            <person name="Ginger M.L."/>
            <person name="Field M.C."/>
            <person name="Barry J.D."/>
            <person name="Hertz-Fowler C."/>
            <person name="Berriman M."/>
        </authorList>
    </citation>
    <scope>NUCLEOTIDE SEQUENCE</scope>
    <source>
        <strain evidence="1 2">Y486</strain>
    </source>
</reference>
<evidence type="ECO:0000313" key="1">
    <source>
        <dbReference type="EMBL" id="CCD20765.1"/>
    </source>
</evidence>
<protein>
    <submittedName>
        <fullName evidence="1">Uncharacterized protein</fullName>
    </submittedName>
</protein>
<dbReference type="VEuPathDB" id="TriTrypDB:TvY486_0036350"/>
<name>F9WT72_TRYVY</name>
<accession>F9WT72</accession>
<dbReference type="EMBL" id="CAEX01006273">
    <property type="protein sequence ID" value="CCD20765.1"/>
    <property type="molecule type" value="Genomic_DNA"/>
</dbReference>
<dbReference type="Proteomes" id="UP000009027">
    <property type="component" value="Unassembled WGS sequence"/>
</dbReference>
<evidence type="ECO:0000313" key="2">
    <source>
        <dbReference type="Proteomes" id="UP000009027"/>
    </source>
</evidence>
<gene>
    <name evidence="1" type="ORF">TvY486_0036350</name>
</gene>